<dbReference type="PANTHER" id="PTHR45648:SF22">
    <property type="entry name" value="GDSL LIPASE_ACYLHYDROLASE FAMILY PROTEIN (AFU_ORTHOLOGUE AFUA_4G14700)"/>
    <property type="match status" value="1"/>
</dbReference>
<gene>
    <name evidence="4" type="ORF">Y958_10140</name>
</gene>
<dbReference type="SUPFAM" id="SSF52266">
    <property type="entry name" value="SGNH hydrolase"/>
    <property type="match status" value="1"/>
</dbReference>
<dbReference type="PANTHER" id="PTHR45648">
    <property type="entry name" value="GDSL LIPASE/ACYLHYDROLASE FAMILY PROTEIN (AFU_ORTHOLOGUE AFUA_4G14700)"/>
    <property type="match status" value="1"/>
</dbReference>
<keyword evidence="2" id="KW-0732">Signal</keyword>
<dbReference type="Pfam" id="PF03797">
    <property type="entry name" value="Autotransporter"/>
    <property type="match status" value="1"/>
</dbReference>
<proteinExistence type="predicted"/>
<dbReference type="InterPro" id="IPR005546">
    <property type="entry name" value="Autotransporte_beta"/>
</dbReference>
<dbReference type="Gene3D" id="3.40.50.1110">
    <property type="entry name" value="SGNH hydrolase"/>
    <property type="match status" value="1"/>
</dbReference>
<sequence length="619" mass="64337">MTSRMLRTTTAMAVALMASFVGFTAHAQQYSAGIVFGDSLSDPGNLVPLGLAPPPPYYNGRFSNGPLWDEKVGALIGGVPFKSYAYGGARSTAERPIDFLNQINAFLAAKPTITSSQLYSLWIGANDYFQYATSGSSVDAATEAATVVGNIGTGANKLIAAGARNFLVFNLPNLGNTPSISAEGADASLQANQLTAIHNADVLALTKSLNGTSGARVILVDVNTIFSMIQANPSAYGITDATHSCLLGGKATGYCTPANINTMLFWDDVHPTTTGHTLVAEYVAGTLTTVLQAPQAAVAATQLNFIADDGMTGSVRARLNGIRSGTAVAGVGGGMGTGTSTGRDGRVGIFLYGNYGTGDRDAIAGQMGYTYDSYTGALGVDYRVSDYVTTGVALGYGDNRMRFQGGFGKDELHAYNLMAYATANMGAFYADGMISYGYDEFTQMQRQTGFAPQPWGNATPNGSTYGASLSGGYNVTLGNVALGPTAGLRYTRASIHSYTEKDAGALALSVPDFDAESFRAQAGGQLAIPFVMGDVVVAPQIQAGVQHEFLNSGRVFQATLPGGQVAETDAGAGKRTSYYGGGGIAIQANGFNVAVSYQGTFDNGDRTDHAVMGHIRVGF</sequence>
<dbReference type="CDD" id="cd01846">
    <property type="entry name" value="fatty_acyltransferase_like"/>
    <property type="match status" value="1"/>
</dbReference>
<evidence type="ECO:0000256" key="1">
    <source>
        <dbReference type="ARBA" id="ARBA00022801"/>
    </source>
</evidence>
<accession>A0A248JR16</accession>
<feature type="domain" description="Autotransporter" evidence="3">
    <location>
        <begin position="342"/>
        <end position="619"/>
    </location>
</feature>
<dbReference type="RefSeq" id="WP_088871886.1">
    <property type="nucleotide sequence ID" value="NZ_CP022110.1"/>
</dbReference>
<dbReference type="Pfam" id="PF00657">
    <property type="entry name" value="Lipase_GDSL"/>
    <property type="match status" value="1"/>
</dbReference>
<feature type="signal peptide" evidence="2">
    <location>
        <begin position="1"/>
        <end position="27"/>
    </location>
</feature>
<feature type="chain" id="PRO_5013032532" description="Autotransporter domain-containing protein" evidence="2">
    <location>
        <begin position="28"/>
        <end position="619"/>
    </location>
</feature>
<keyword evidence="1" id="KW-0378">Hydrolase</keyword>
<dbReference type="Proteomes" id="UP000197153">
    <property type="component" value="Chromosome 1"/>
</dbReference>
<evidence type="ECO:0000259" key="3">
    <source>
        <dbReference type="PROSITE" id="PS51208"/>
    </source>
</evidence>
<dbReference type="Gene3D" id="2.40.128.130">
    <property type="entry name" value="Autotransporter beta-domain"/>
    <property type="match status" value="1"/>
</dbReference>
<evidence type="ECO:0000313" key="4">
    <source>
        <dbReference type="EMBL" id="ASG21145.1"/>
    </source>
</evidence>
<dbReference type="GO" id="GO:0016788">
    <property type="term" value="F:hydrolase activity, acting on ester bonds"/>
    <property type="evidence" value="ECO:0007669"/>
    <property type="project" value="InterPro"/>
</dbReference>
<dbReference type="EMBL" id="CP022110">
    <property type="protein sequence ID" value="ASG21145.1"/>
    <property type="molecule type" value="Genomic_DNA"/>
</dbReference>
<protein>
    <recommendedName>
        <fullName evidence="3">Autotransporter domain-containing protein</fullName>
    </recommendedName>
</protein>
<evidence type="ECO:0000256" key="2">
    <source>
        <dbReference type="SAM" id="SignalP"/>
    </source>
</evidence>
<dbReference type="SUPFAM" id="SSF103515">
    <property type="entry name" value="Autotransporter"/>
    <property type="match status" value="1"/>
</dbReference>
<dbReference type="AlphaFoldDB" id="A0A248JR16"/>
<dbReference type="InterPro" id="IPR051058">
    <property type="entry name" value="GDSL_Est/Lipase"/>
</dbReference>
<name>A0A248JR16_9PROT</name>
<dbReference type="SMART" id="SM00869">
    <property type="entry name" value="Autotransporter"/>
    <property type="match status" value="1"/>
</dbReference>
<dbReference type="InterPro" id="IPR036709">
    <property type="entry name" value="Autotransporte_beta_dom_sf"/>
</dbReference>
<keyword evidence="5" id="KW-1185">Reference proteome</keyword>
<organism evidence="4 5">
    <name type="scientific">Nitrospirillum viridazoti CBAmc</name>
    <dbReference type="NCBI Taxonomy" id="1441467"/>
    <lineage>
        <taxon>Bacteria</taxon>
        <taxon>Pseudomonadati</taxon>
        <taxon>Pseudomonadota</taxon>
        <taxon>Alphaproteobacteria</taxon>
        <taxon>Rhodospirillales</taxon>
        <taxon>Azospirillaceae</taxon>
        <taxon>Nitrospirillum</taxon>
        <taxon>Nitrospirillum viridazoti</taxon>
    </lineage>
</organism>
<evidence type="ECO:0000313" key="5">
    <source>
        <dbReference type="Proteomes" id="UP000197153"/>
    </source>
</evidence>
<dbReference type="InterPro" id="IPR001087">
    <property type="entry name" value="GDSL"/>
</dbReference>
<dbReference type="InterPro" id="IPR036514">
    <property type="entry name" value="SGNH_hydro_sf"/>
</dbReference>
<dbReference type="KEGG" id="nao:Y958_10140"/>
<reference evidence="4 5" key="1">
    <citation type="submission" date="2017-06" db="EMBL/GenBank/DDBJ databases">
        <title>Complete genome sequence of Nitrospirillum amazonense strain CBAmC, an endophytic nitrogen-fixing and plant growth-promoting bacterium, isolated from sugarcane.</title>
        <authorList>
            <person name="Schwab S."/>
            <person name="dos Santos Teixeira K.R."/>
            <person name="Simoes Araujo J.L."/>
            <person name="Soares Vidal M."/>
            <person name="Borges de Freitas H.R."/>
            <person name="Rivello Crivelaro A.L."/>
            <person name="Bueno de Camargo Nunes A."/>
            <person name="dos Santos C.M."/>
            <person name="Palmeira da Silva Rosa D."/>
            <person name="da Silva Padilha D."/>
            <person name="da Silva E."/>
            <person name="Araujo Terra L."/>
            <person name="Soares Mendes V."/>
            <person name="Farinelli L."/>
            <person name="Magalhaes Cruz L."/>
            <person name="Baldani J.I."/>
        </authorList>
    </citation>
    <scope>NUCLEOTIDE SEQUENCE [LARGE SCALE GENOMIC DNA]</scope>
    <source>
        <strain evidence="4 5">CBAmC</strain>
    </source>
</reference>
<dbReference type="PROSITE" id="PS51208">
    <property type="entry name" value="AUTOTRANSPORTER"/>
    <property type="match status" value="1"/>
</dbReference>